<name>A0A3D8J6P4_9HELI</name>
<dbReference type="AlphaFoldDB" id="A0A3D8J6P4"/>
<evidence type="ECO:0000259" key="1">
    <source>
        <dbReference type="Pfam" id="PF02627"/>
    </source>
</evidence>
<dbReference type="InterPro" id="IPR052512">
    <property type="entry name" value="4CMD/NDH-1_regulator"/>
</dbReference>
<dbReference type="PANTHER" id="PTHR33570:SF2">
    <property type="entry name" value="CARBOXYMUCONOLACTONE DECARBOXYLASE-LIKE DOMAIN-CONTAINING PROTEIN"/>
    <property type="match status" value="1"/>
</dbReference>
<organism evidence="2 3">
    <name type="scientific">Helicobacter aurati</name>
    <dbReference type="NCBI Taxonomy" id="137778"/>
    <lineage>
        <taxon>Bacteria</taxon>
        <taxon>Pseudomonadati</taxon>
        <taxon>Campylobacterota</taxon>
        <taxon>Epsilonproteobacteria</taxon>
        <taxon>Campylobacterales</taxon>
        <taxon>Helicobacteraceae</taxon>
        <taxon>Helicobacter</taxon>
    </lineage>
</organism>
<dbReference type="Proteomes" id="UP000256424">
    <property type="component" value="Unassembled WGS sequence"/>
</dbReference>
<proteinExistence type="predicted"/>
<gene>
    <name evidence="2" type="ORF">CQA66_04000</name>
</gene>
<dbReference type="Pfam" id="PF02627">
    <property type="entry name" value="CMD"/>
    <property type="match status" value="2"/>
</dbReference>
<accession>A0A3D8J6P4</accession>
<sequence>MKLTPKAEQNFKMLFGNGDVELAKTDPEFFSNYVNFAFDEVIANSELELQERLMIILASLVAIPALSEYKTMAQAALNNKVSPVAIKEIVYQATPYIGMGKVIDFINATNAIFKHNNIALPLSPQATTTRETRFEEGLQTQRKLFGEAIDKGNAAAPADVKHIRNFLSANCFGDYYTRDGLDLKFRELLTFVYILSMGGADAQVRAHVAGNLRIGNDRAKLIAVVTALIPYIGYPRSLNALSAIDEFSPYK</sequence>
<evidence type="ECO:0000313" key="2">
    <source>
        <dbReference type="EMBL" id="RDU72786.1"/>
    </source>
</evidence>
<dbReference type="InterPro" id="IPR003779">
    <property type="entry name" value="CMD-like"/>
</dbReference>
<keyword evidence="3" id="KW-1185">Reference proteome</keyword>
<dbReference type="SUPFAM" id="SSF69118">
    <property type="entry name" value="AhpD-like"/>
    <property type="match status" value="1"/>
</dbReference>
<reference evidence="2 3" key="1">
    <citation type="submission" date="2018-04" db="EMBL/GenBank/DDBJ databases">
        <title>Novel Campyloabacter and Helicobacter Species and Strains.</title>
        <authorList>
            <person name="Mannion A.J."/>
            <person name="Shen Z."/>
            <person name="Fox J.G."/>
        </authorList>
    </citation>
    <scope>NUCLEOTIDE SEQUENCE [LARGE SCALE GENOMIC DNA]</scope>
    <source>
        <strain evidence="2 3">MIT 97-5075</strain>
    </source>
</reference>
<dbReference type="InterPro" id="IPR029032">
    <property type="entry name" value="AhpD-like"/>
</dbReference>
<dbReference type="EMBL" id="NXLW01000005">
    <property type="protein sequence ID" value="RDU72786.1"/>
    <property type="molecule type" value="Genomic_DNA"/>
</dbReference>
<protein>
    <submittedName>
        <fullName evidence="2">Carboxymuconolactone decarboxylase</fullName>
    </submittedName>
</protein>
<comment type="caution">
    <text evidence="2">The sequence shown here is derived from an EMBL/GenBank/DDBJ whole genome shotgun (WGS) entry which is preliminary data.</text>
</comment>
<dbReference type="GO" id="GO:0051920">
    <property type="term" value="F:peroxiredoxin activity"/>
    <property type="evidence" value="ECO:0007669"/>
    <property type="project" value="InterPro"/>
</dbReference>
<dbReference type="PANTHER" id="PTHR33570">
    <property type="entry name" value="4-CARBOXYMUCONOLACTONE DECARBOXYLASE FAMILY PROTEIN"/>
    <property type="match status" value="1"/>
</dbReference>
<evidence type="ECO:0000313" key="3">
    <source>
        <dbReference type="Proteomes" id="UP000256424"/>
    </source>
</evidence>
<dbReference type="OrthoDB" id="9793083at2"/>
<feature type="domain" description="Carboxymuconolactone decarboxylase-like" evidence="1">
    <location>
        <begin position="27"/>
        <end position="110"/>
    </location>
</feature>
<dbReference type="Gene3D" id="1.20.1290.10">
    <property type="entry name" value="AhpD-like"/>
    <property type="match status" value="1"/>
</dbReference>
<feature type="domain" description="Carboxymuconolactone decarboxylase-like" evidence="1">
    <location>
        <begin position="166"/>
        <end position="246"/>
    </location>
</feature>